<protein>
    <submittedName>
        <fullName evidence="4">YigZ family protein</fullName>
    </submittedName>
</protein>
<evidence type="ECO:0000259" key="3">
    <source>
        <dbReference type="Pfam" id="PF09186"/>
    </source>
</evidence>
<dbReference type="GO" id="GO:0005737">
    <property type="term" value="C:cytoplasm"/>
    <property type="evidence" value="ECO:0007669"/>
    <property type="project" value="TreeGrafter"/>
</dbReference>
<dbReference type="AlphaFoldDB" id="A0A9J6RLA4"/>
<dbReference type="Pfam" id="PF09186">
    <property type="entry name" value="DUF1949"/>
    <property type="match status" value="1"/>
</dbReference>
<dbReference type="PANTHER" id="PTHR16301:SF20">
    <property type="entry name" value="IMPACT FAMILY MEMBER YIGZ"/>
    <property type="match status" value="1"/>
</dbReference>
<feature type="domain" description="UPF0029" evidence="3">
    <location>
        <begin position="140"/>
        <end position="190"/>
    </location>
</feature>
<dbReference type="PANTHER" id="PTHR16301">
    <property type="entry name" value="IMPACT-RELATED"/>
    <property type="match status" value="1"/>
</dbReference>
<dbReference type="InterPro" id="IPR001498">
    <property type="entry name" value="Impact_N"/>
</dbReference>
<dbReference type="GO" id="GO:0032561">
    <property type="term" value="F:guanyl ribonucleotide binding"/>
    <property type="evidence" value="ECO:0007669"/>
    <property type="project" value="UniProtKB-ARBA"/>
</dbReference>
<sequence>MSYLIPQSALRFELEEKRSRFICYLQPVSSRAEALAFLEQLRQQYPDASHHCWAYVIGNPQNPDSMAASDDGEPSGTAGKPMLQVLQYRQIGNIMAVVVRYFGGTRLGAGGLVRAYSAAVQQASEQLSLQRHIPLSQLSLQCSYPCEAIVRHLTDKVQGRIIEASYGADVQLLIELPSAELSAMLSQLGNQAPGQFSHQCPGSPTKPQP</sequence>
<comment type="similarity">
    <text evidence="1">Belongs to the IMPACT family.</text>
</comment>
<name>A0A9J6RLA4_9GAMM</name>
<dbReference type="InterPro" id="IPR015796">
    <property type="entry name" value="Impact_YigZ-like"/>
</dbReference>
<dbReference type="GO" id="GO:0017111">
    <property type="term" value="F:ribonucleoside triphosphate phosphatase activity"/>
    <property type="evidence" value="ECO:0007669"/>
    <property type="project" value="UniProtKB-ARBA"/>
</dbReference>
<gene>
    <name evidence="4" type="ORF">O0V09_08170</name>
</gene>
<dbReference type="SUPFAM" id="SSF54211">
    <property type="entry name" value="Ribosomal protein S5 domain 2-like"/>
    <property type="match status" value="1"/>
</dbReference>
<evidence type="ECO:0000313" key="5">
    <source>
        <dbReference type="Proteomes" id="UP001069090"/>
    </source>
</evidence>
<dbReference type="InterPro" id="IPR020568">
    <property type="entry name" value="Ribosomal_Su5_D2-typ_SF"/>
</dbReference>
<dbReference type="EMBL" id="JAPTGG010000005">
    <property type="protein sequence ID" value="MCZ0865170.1"/>
    <property type="molecule type" value="Genomic_DNA"/>
</dbReference>
<dbReference type="InterPro" id="IPR035647">
    <property type="entry name" value="EFG_III/V"/>
</dbReference>
<evidence type="ECO:0000259" key="2">
    <source>
        <dbReference type="Pfam" id="PF01205"/>
    </source>
</evidence>
<dbReference type="GO" id="GO:0043168">
    <property type="term" value="F:anion binding"/>
    <property type="evidence" value="ECO:0007669"/>
    <property type="project" value="UniProtKB-ARBA"/>
</dbReference>
<comment type="caution">
    <text evidence="4">The sequence shown here is derived from an EMBL/GenBank/DDBJ whole genome shotgun (WGS) entry which is preliminary data.</text>
</comment>
<feature type="domain" description="Impact N-terminal" evidence="2">
    <location>
        <begin position="17"/>
        <end position="123"/>
    </location>
</feature>
<dbReference type="InterPro" id="IPR020569">
    <property type="entry name" value="UPF0029_Impact_CS"/>
</dbReference>
<evidence type="ECO:0000313" key="4">
    <source>
        <dbReference type="EMBL" id="MCZ0865170.1"/>
    </source>
</evidence>
<proteinExistence type="inferred from homology"/>
<dbReference type="SUPFAM" id="SSF54980">
    <property type="entry name" value="EF-G C-terminal domain-like"/>
    <property type="match status" value="1"/>
</dbReference>
<dbReference type="Proteomes" id="UP001069090">
    <property type="component" value="Unassembled WGS sequence"/>
</dbReference>
<accession>A0A9J6RLA4</accession>
<evidence type="ECO:0000256" key="1">
    <source>
        <dbReference type="ARBA" id="ARBA00007665"/>
    </source>
</evidence>
<dbReference type="InterPro" id="IPR015269">
    <property type="entry name" value="UPF0029_Impact_C"/>
</dbReference>
<dbReference type="PROSITE" id="PS00910">
    <property type="entry name" value="UPF0029"/>
    <property type="match status" value="1"/>
</dbReference>
<dbReference type="Pfam" id="PF01205">
    <property type="entry name" value="Impact_N"/>
    <property type="match status" value="1"/>
</dbReference>
<dbReference type="InterPro" id="IPR036956">
    <property type="entry name" value="Impact_N_sf"/>
</dbReference>
<keyword evidence="5" id="KW-1185">Reference proteome</keyword>
<reference evidence="4 5" key="1">
    <citation type="submission" date="2022-12" db="EMBL/GenBank/DDBJ databases">
        <title>Dasania phycosphaerae sp. nov., isolated from particulate material of the south coast of Korea.</title>
        <authorList>
            <person name="Jiang Y."/>
        </authorList>
    </citation>
    <scope>NUCLEOTIDE SEQUENCE [LARGE SCALE GENOMIC DNA]</scope>
    <source>
        <strain evidence="4 5">GY-19</strain>
    </source>
</reference>
<dbReference type="Gene3D" id="3.30.70.240">
    <property type="match status" value="1"/>
</dbReference>
<dbReference type="InterPro" id="IPR023582">
    <property type="entry name" value="Impact"/>
</dbReference>
<dbReference type="GO" id="GO:0006446">
    <property type="term" value="P:regulation of translational initiation"/>
    <property type="evidence" value="ECO:0007669"/>
    <property type="project" value="TreeGrafter"/>
</dbReference>
<dbReference type="NCBIfam" id="TIGR00257">
    <property type="entry name" value="IMPACT_YIGZ"/>
    <property type="match status" value="1"/>
</dbReference>
<dbReference type="RefSeq" id="WP_258331320.1">
    <property type="nucleotide sequence ID" value="NZ_JAPTGG010000005.1"/>
</dbReference>
<organism evidence="4 5">
    <name type="scientific">Dasania phycosphaerae</name>
    <dbReference type="NCBI Taxonomy" id="2950436"/>
    <lineage>
        <taxon>Bacteria</taxon>
        <taxon>Pseudomonadati</taxon>
        <taxon>Pseudomonadota</taxon>
        <taxon>Gammaproteobacteria</taxon>
        <taxon>Cellvibrionales</taxon>
        <taxon>Spongiibacteraceae</taxon>
        <taxon>Dasania</taxon>
    </lineage>
</organism>
<dbReference type="Gene3D" id="3.30.230.30">
    <property type="entry name" value="Impact, N-terminal domain"/>
    <property type="match status" value="1"/>
</dbReference>